<protein>
    <recommendedName>
        <fullName evidence="3">HipA-like C-terminal domain-containing protein</fullName>
    </recommendedName>
</protein>
<dbReference type="EMBL" id="FRCL01000009">
    <property type="protein sequence ID" value="SHM94867.1"/>
    <property type="molecule type" value="Genomic_DNA"/>
</dbReference>
<accession>A0A1M7MV27</accession>
<reference evidence="2" key="1">
    <citation type="submission" date="2016-11" db="EMBL/GenBank/DDBJ databases">
        <authorList>
            <person name="Varghese N."/>
            <person name="Submissions S."/>
        </authorList>
    </citation>
    <scope>NUCLEOTIDE SEQUENCE [LARGE SCALE GENOMIC DNA]</scope>
    <source>
        <strain evidence="2">CGMCC 1.2749</strain>
    </source>
</reference>
<evidence type="ECO:0000313" key="2">
    <source>
        <dbReference type="Proteomes" id="UP000184092"/>
    </source>
</evidence>
<evidence type="ECO:0008006" key="3">
    <source>
        <dbReference type="Google" id="ProtNLM"/>
    </source>
</evidence>
<dbReference type="OrthoDB" id="9812605at2"/>
<dbReference type="Gene3D" id="1.10.1070.20">
    <property type="match status" value="1"/>
</dbReference>
<dbReference type="STRING" id="178356.SAMN05216269_10966"/>
<gene>
    <name evidence="1" type="ORF">SAMN05216269_10966</name>
</gene>
<name>A0A1M7MV27_9FLAO</name>
<keyword evidence="2" id="KW-1185">Reference proteome</keyword>
<dbReference type="Proteomes" id="UP000184092">
    <property type="component" value="Unassembled WGS sequence"/>
</dbReference>
<dbReference type="AlphaFoldDB" id="A0A1M7MV27"/>
<sequence>MELIDISKWPSGNQRFVPIGKRIKKVVLHPVTFDLFYFKEPKEKYPWEFWNEIIAFKIGQEFGFNVLEYQPAILDGLGGCLSPSMTTGFTEELMHGQQLLIRILPEFETKKGTDHTFQLVEEYFKSDSTYTLLLDDFIEMLVFDSIIGNRDRHQQNWALIREISFKKSKQRYLGFSKKIDLSLEVTGRFSPLFDNGNCLAYNVIDDKIDNFLEDGKILEKYLFGEKAVSHVKWFGESMPHIELLKRIVEKYPIPIGNAISRVREKYNENIITDIVNNIDNGVIFANKIYNLTPKRKELVVKLLKLRIEKLLNDF</sequence>
<evidence type="ECO:0000313" key="1">
    <source>
        <dbReference type="EMBL" id="SHM94867.1"/>
    </source>
</evidence>
<organism evidence="1 2">
    <name type="scientific">Flavobacterium xinjiangense</name>
    <dbReference type="NCBI Taxonomy" id="178356"/>
    <lineage>
        <taxon>Bacteria</taxon>
        <taxon>Pseudomonadati</taxon>
        <taxon>Bacteroidota</taxon>
        <taxon>Flavobacteriia</taxon>
        <taxon>Flavobacteriales</taxon>
        <taxon>Flavobacteriaceae</taxon>
        <taxon>Flavobacterium</taxon>
    </lineage>
</organism>
<dbReference type="RefSeq" id="WP_073209653.1">
    <property type="nucleotide sequence ID" value="NZ_FRCL01000009.1"/>
</dbReference>
<proteinExistence type="predicted"/>